<proteinExistence type="inferred from homology"/>
<reference evidence="3 4" key="1">
    <citation type="journal article" date="2018" name="Vet. Microbiol.">
        <title>Characterisation of Staphylococcus felis isolated from cats using whole genome sequencing.</title>
        <authorList>
            <person name="Worthing K."/>
            <person name="Pang S."/>
            <person name="Trott D.J."/>
            <person name="Abraham S."/>
            <person name="Coombs G.W."/>
            <person name="Jordan D."/>
            <person name="McIntyre L."/>
            <person name="Davies M.R."/>
            <person name="Norris J."/>
        </authorList>
    </citation>
    <scope>NUCLEOTIDE SEQUENCE [LARGE SCALE GENOMIC DNA]</scope>
    <source>
        <strain evidence="3 4">F25</strain>
    </source>
</reference>
<evidence type="ECO:0000313" key="3">
    <source>
        <dbReference type="EMBL" id="REI23472.1"/>
    </source>
</evidence>
<dbReference type="Proteomes" id="UP000256337">
    <property type="component" value="Unassembled WGS sequence"/>
</dbReference>
<feature type="domain" description="Glycosyl hydrolases family 2 sugar binding" evidence="2">
    <location>
        <begin position="88"/>
        <end position="153"/>
    </location>
</feature>
<accession>A0AAX1RWQ1</accession>
<name>A0AAX1RWQ1_9STAP</name>
<dbReference type="Pfam" id="PF02837">
    <property type="entry name" value="Glyco_hydro_2_N"/>
    <property type="match status" value="1"/>
</dbReference>
<sequence>MIMEKCDNLNNIYQLNKREKYIPYMSQDEYFKTTSLHEVHAVTTLSGKWICQVEKDDEQPLLCFRVDSSQGLVNDDIKRIDENGGRLTFKYERQFTINDYDYSKDYHLNISDVSSGYTLKVNGRYVGQIPSSVEASEFDVTSLIHGGENRIEMSNVDQPLWSTLASHICLNTHLSENMYILERDNDRLVHFEVEAVCQQDTEQILVTVKIKEVEGLPAITYTLIGLEGEIEAQGNIDLDCPCIIPIDASFEAVDLLDGYTLFLETDYETIAYFINKRDITIK</sequence>
<dbReference type="InterPro" id="IPR008979">
    <property type="entry name" value="Galactose-bd-like_sf"/>
</dbReference>
<dbReference type="EMBL" id="QKYD01000063">
    <property type="protein sequence ID" value="REI23472.1"/>
    <property type="molecule type" value="Genomic_DNA"/>
</dbReference>
<dbReference type="GO" id="GO:0004553">
    <property type="term" value="F:hydrolase activity, hydrolyzing O-glycosyl compounds"/>
    <property type="evidence" value="ECO:0007669"/>
    <property type="project" value="InterPro"/>
</dbReference>
<comment type="caution">
    <text evidence="3">The sequence shown here is derived from an EMBL/GenBank/DDBJ whole genome shotgun (WGS) entry which is preliminary data.</text>
</comment>
<organism evidence="3 4">
    <name type="scientific">Staphylococcus felis</name>
    <dbReference type="NCBI Taxonomy" id="46127"/>
    <lineage>
        <taxon>Bacteria</taxon>
        <taxon>Bacillati</taxon>
        <taxon>Bacillota</taxon>
        <taxon>Bacilli</taxon>
        <taxon>Bacillales</taxon>
        <taxon>Staphylococcaceae</taxon>
        <taxon>Staphylococcus</taxon>
    </lineage>
</organism>
<evidence type="ECO:0000259" key="2">
    <source>
        <dbReference type="Pfam" id="PF02837"/>
    </source>
</evidence>
<dbReference type="Gene3D" id="2.60.120.260">
    <property type="entry name" value="Galactose-binding domain-like"/>
    <property type="match status" value="1"/>
</dbReference>
<comment type="similarity">
    <text evidence="1">Belongs to the glycosyl hydrolase 2 family.</text>
</comment>
<evidence type="ECO:0000256" key="1">
    <source>
        <dbReference type="ARBA" id="ARBA00007401"/>
    </source>
</evidence>
<dbReference type="InterPro" id="IPR006104">
    <property type="entry name" value="Glyco_hydro_2_N"/>
</dbReference>
<dbReference type="AlphaFoldDB" id="A0AAX1RWQ1"/>
<gene>
    <name evidence="3" type="ORF">DOS76_03740</name>
</gene>
<dbReference type="SUPFAM" id="SSF49785">
    <property type="entry name" value="Galactose-binding domain-like"/>
    <property type="match status" value="1"/>
</dbReference>
<evidence type="ECO:0000313" key="4">
    <source>
        <dbReference type="Proteomes" id="UP000256337"/>
    </source>
</evidence>
<protein>
    <recommendedName>
        <fullName evidence="2">Glycosyl hydrolases family 2 sugar binding domain-containing protein</fullName>
    </recommendedName>
</protein>
<dbReference type="GO" id="GO:0005975">
    <property type="term" value="P:carbohydrate metabolic process"/>
    <property type="evidence" value="ECO:0007669"/>
    <property type="project" value="InterPro"/>
</dbReference>